<dbReference type="InterPro" id="IPR041078">
    <property type="entry name" value="Plavaka"/>
</dbReference>
<organism evidence="1 2">
    <name type="scientific">Hebeloma cylindrosporum</name>
    <dbReference type="NCBI Taxonomy" id="76867"/>
    <lineage>
        <taxon>Eukaryota</taxon>
        <taxon>Fungi</taxon>
        <taxon>Dikarya</taxon>
        <taxon>Basidiomycota</taxon>
        <taxon>Agaricomycotina</taxon>
        <taxon>Agaricomycetes</taxon>
        <taxon>Agaricomycetidae</taxon>
        <taxon>Agaricales</taxon>
        <taxon>Agaricineae</taxon>
        <taxon>Hymenogastraceae</taxon>
        <taxon>Hebeloma</taxon>
    </lineage>
</organism>
<evidence type="ECO:0000313" key="2">
    <source>
        <dbReference type="Proteomes" id="UP000053424"/>
    </source>
</evidence>
<dbReference type="Pfam" id="PF18759">
    <property type="entry name" value="Plavaka"/>
    <property type="match status" value="1"/>
</dbReference>
<dbReference type="HOGENOM" id="CLU_002498_2_0_1"/>
<evidence type="ECO:0000313" key="1">
    <source>
        <dbReference type="EMBL" id="KIM42670.1"/>
    </source>
</evidence>
<reference evidence="1 2" key="1">
    <citation type="submission" date="2014-04" db="EMBL/GenBank/DDBJ databases">
        <authorList>
            <consortium name="DOE Joint Genome Institute"/>
            <person name="Kuo A."/>
            <person name="Gay G."/>
            <person name="Dore J."/>
            <person name="Kohler A."/>
            <person name="Nagy L.G."/>
            <person name="Floudas D."/>
            <person name="Copeland A."/>
            <person name="Barry K.W."/>
            <person name="Cichocki N."/>
            <person name="Veneault-Fourrey C."/>
            <person name="LaButti K."/>
            <person name="Lindquist E.A."/>
            <person name="Lipzen A."/>
            <person name="Lundell T."/>
            <person name="Morin E."/>
            <person name="Murat C."/>
            <person name="Sun H."/>
            <person name="Tunlid A."/>
            <person name="Henrissat B."/>
            <person name="Grigoriev I.V."/>
            <person name="Hibbett D.S."/>
            <person name="Martin F."/>
            <person name="Nordberg H.P."/>
            <person name="Cantor M.N."/>
            <person name="Hua S.X."/>
        </authorList>
    </citation>
    <scope>NUCLEOTIDE SEQUENCE [LARGE SCALE GENOMIC DNA]</scope>
    <source>
        <strain evidence="2">h7</strain>
    </source>
</reference>
<accession>A0A0C3C1D1</accession>
<dbReference type="OrthoDB" id="3208495at2759"/>
<dbReference type="AlphaFoldDB" id="A0A0C3C1D1"/>
<reference evidence="2" key="2">
    <citation type="submission" date="2015-01" db="EMBL/GenBank/DDBJ databases">
        <title>Evolutionary Origins and Diversification of the Mycorrhizal Mutualists.</title>
        <authorList>
            <consortium name="DOE Joint Genome Institute"/>
            <consortium name="Mycorrhizal Genomics Consortium"/>
            <person name="Kohler A."/>
            <person name="Kuo A."/>
            <person name="Nagy L.G."/>
            <person name="Floudas D."/>
            <person name="Copeland A."/>
            <person name="Barry K.W."/>
            <person name="Cichocki N."/>
            <person name="Veneault-Fourrey C."/>
            <person name="LaButti K."/>
            <person name="Lindquist E.A."/>
            <person name="Lipzen A."/>
            <person name="Lundell T."/>
            <person name="Morin E."/>
            <person name="Murat C."/>
            <person name="Riley R."/>
            <person name="Ohm R."/>
            <person name="Sun H."/>
            <person name="Tunlid A."/>
            <person name="Henrissat B."/>
            <person name="Grigoriev I.V."/>
            <person name="Hibbett D.S."/>
            <person name="Martin F."/>
        </authorList>
    </citation>
    <scope>NUCLEOTIDE SEQUENCE [LARGE SCALE GENOMIC DNA]</scope>
    <source>
        <strain evidence="2">h7</strain>
    </source>
</reference>
<proteinExistence type="predicted"/>
<dbReference type="STRING" id="686832.A0A0C3C1D1"/>
<dbReference type="Proteomes" id="UP000053424">
    <property type="component" value="Unassembled WGS sequence"/>
</dbReference>
<name>A0A0C3C1D1_HEBCY</name>
<protein>
    <submittedName>
        <fullName evidence="1">Uncharacterized protein</fullName>
    </submittedName>
</protein>
<gene>
    <name evidence="1" type="ORF">M413DRAFT_70144</name>
</gene>
<dbReference type="EMBL" id="KN831777">
    <property type="protein sequence ID" value="KIM42670.1"/>
    <property type="molecule type" value="Genomic_DNA"/>
</dbReference>
<sequence length="359" mass="41248">MRDRFETAANAFEIWRQYLYRPSYDPEASVPAEDLRRANHLTVESDSEDSSSDELEPSIHANKTTELIMEWANTGASTKSNAEINRLIHDYIRHPDFKPADLKTFDAGRENRRIDALDTRKESPLPDSFQEASVNIEVPTGVKNAPPHIFSVPGLYFRKLTACVHAAFTSPIALHFHYSPFKLFHKSPITGESERIFSEMYDSDAFIDEHDKVQRSAPTDDPTCKREKVIAAIMFWSDSTHLANFGTAKLWPVYMLFGNLSKYIRGQPNSGACQHVAYIPSLPDFIDDIMKDIHASWKTQKKSIITHCRRELMHAVWKFLLDDDFVHAYKYGMVIKCADGVERRVYPRIFTYSADYPEK</sequence>
<keyword evidence="2" id="KW-1185">Reference proteome</keyword>